<keyword evidence="6" id="KW-0732">Signal</keyword>
<dbReference type="InterPro" id="IPR050553">
    <property type="entry name" value="Thioredoxin_ResA/DsbE_sf"/>
</dbReference>
<evidence type="ECO:0000256" key="3">
    <source>
        <dbReference type="ARBA" id="ARBA00022968"/>
    </source>
</evidence>
<keyword evidence="2" id="KW-0201">Cytochrome c-type biogenesis</keyword>
<evidence type="ECO:0000256" key="5">
    <source>
        <dbReference type="ARBA" id="ARBA00023284"/>
    </source>
</evidence>
<evidence type="ECO:0000256" key="4">
    <source>
        <dbReference type="ARBA" id="ARBA00023157"/>
    </source>
</evidence>
<comment type="caution">
    <text evidence="8">The sequence shown here is derived from an EMBL/GenBank/DDBJ whole genome shotgun (WGS) entry which is preliminary data.</text>
</comment>
<dbReference type="EMBL" id="JBHMEI010000047">
    <property type="protein sequence ID" value="MFB9207216.1"/>
    <property type="molecule type" value="Genomic_DNA"/>
</dbReference>
<dbReference type="PROSITE" id="PS51352">
    <property type="entry name" value="THIOREDOXIN_2"/>
    <property type="match status" value="1"/>
</dbReference>
<dbReference type="CDD" id="cd02966">
    <property type="entry name" value="TlpA_like_family"/>
    <property type="match status" value="1"/>
</dbReference>
<reference evidence="8 9" key="1">
    <citation type="submission" date="2024-09" db="EMBL/GenBank/DDBJ databases">
        <authorList>
            <person name="Sun Q."/>
            <person name="Mori K."/>
        </authorList>
    </citation>
    <scope>NUCLEOTIDE SEQUENCE [LARGE SCALE GENOMIC DNA]</scope>
    <source>
        <strain evidence="8 9">CCM 3426</strain>
    </source>
</reference>
<dbReference type="SUPFAM" id="SSF52833">
    <property type="entry name" value="Thioredoxin-like"/>
    <property type="match status" value="1"/>
</dbReference>
<dbReference type="InterPro" id="IPR013766">
    <property type="entry name" value="Thioredoxin_domain"/>
</dbReference>
<feature type="chain" id="PRO_5045651352" evidence="6">
    <location>
        <begin position="21"/>
        <end position="188"/>
    </location>
</feature>
<comment type="subcellular location">
    <subcellularLocation>
        <location evidence="1">Cell envelope</location>
    </subcellularLocation>
</comment>
<evidence type="ECO:0000256" key="2">
    <source>
        <dbReference type="ARBA" id="ARBA00022748"/>
    </source>
</evidence>
<name>A0ABV5IRL0_9ACTN</name>
<dbReference type="Proteomes" id="UP001589647">
    <property type="component" value="Unassembled WGS sequence"/>
</dbReference>
<dbReference type="Gene3D" id="3.40.30.10">
    <property type="entry name" value="Glutaredoxin"/>
    <property type="match status" value="1"/>
</dbReference>
<keyword evidence="9" id="KW-1185">Reference proteome</keyword>
<dbReference type="InterPro" id="IPR036249">
    <property type="entry name" value="Thioredoxin-like_sf"/>
</dbReference>
<accession>A0ABV5IRL0</accession>
<protein>
    <submittedName>
        <fullName evidence="8">TlpA family protein disulfide reductase</fullName>
    </submittedName>
</protein>
<keyword evidence="3" id="KW-0812">Transmembrane</keyword>
<dbReference type="PANTHER" id="PTHR42852:SF6">
    <property type="entry name" value="THIOL:DISULFIDE INTERCHANGE PROTEIN DSBE"/>
    <property type="match status" value="1"/>
</dbReference>
<feature type="domain" description="Thioredoxin" evidence="7">
    <location>
        <begin position="19"/>
        <end position="186"/>
    </location>
</feature>
<dbReference type="InterPro" id="IPR017937">
    <property type="entry name" value="Thioredoxin_CS"/>
</dbReference>
<dbReference type="PROSITE" id="PS51257">
    <property type="entry name" value="PROKAR_LIPOPROTEIN"/>
    <property type="match status" value="1"/>
</dbReference>
<dbReference type="PANTHER" id="PTHR42852">
    <property type="entry name" value="THIOL:DISULFIDE INTERCHANGE PROTEIN DSBE"/>
    <property type="match status" value="1"/>
</dbReference>
<evidence type="ECO:0000313" key="9">
    <source>
        <dbReference type="Proteomes" id="UP001589647"/>
    </source>
</evidence>
<feature type="signal peptide" evidence="6">
    <location>
        <begin position="1"/>
        <end position="20"/>
    </location>
</feature>
<evidence type="ECO:0000259" key="7">
    <source>
        <dbReference type="PROSITE" id="PS51352"/>
    </source>
</evidence>
<evidence type="ECO:0000256" key="6">
    <source>
        <dbReference type="SAM" id="SignalP"/>
    </source>
</evidence>
<dbReference type="RefSeq" id="WP_189654169.1">
    <property type="nucleotide sequence ID" value="NZ_BMRC01000061.1"/>
</dbReference>
<keyword evidence="5" id="KW-0676">Redox-active center</keyword>
<evidence type="ECO:0000256" key="1">
    <source>
        <dbReference type="ARBA" id="ARBA00004196"/>
    </source>
</evidence>
<dbReference type="PROSITE" id="PS00194">
    <property type="entry name" value="THIOREDOXIN_1"/>
    <property type="match status" value="1"/>
</dbReference>
<dbReference type="InterPro" id="IPR000866">
    <property type="entry name" value="AhpC/TSA"/>
</dbReference>
<organism evidence="8 9">
    <name type="scientific">Nonomuraea spiralis</name>
    <dbReference type="NCBI Taxonomy" id="46182"/>
    <lineage>
        <taxon>Bacteria</taxon>
        <taxon>Bacillati</taxon>
        <taxon>Actinomycetota</taxon>
        <taxon>Actinomycetes</taxon>
        <taxon>Streptosporangiales</taxon>
        <taxon>Streptosporangiaceae</taxon>
        <taxon>Nonomuraea</taxon>
    </lineage>
</organism>
<evidence type="ECO:0000313" key="8">
    <source>
        <dbReference type="EMBL" id="MFB9207216.1"/>
    </source>
</evidence>
<proteinExistence type="predicted"/>
<sequence length="188" mass="19668">MRLTAVALVGLALTAGCAGTAQDQSPAGSTRFVAGDGKVAIFPVEQRRRAPVVRGERLGGGSVPDAPYAGSVTVLNFWASWCAPCRAEAPILRDVAARTKAGGVRFLGVNIKDDKAQALAFERNAAPGYPSLYDQPGRVVLSFQGSVPPAAIPATLIIDRQGRIAGRALGAVTYNDLLRAVGQVRDER</sequence>
<keyword evidence="3" id="KW-0735">Signal-anchor</keyword>
<dbReference type="Pfam" id="PF00578">
    <property type="entry name" value="AhpC-TSA"/>
    <property type="match status" value="1"/>
</dbReference>
<gene>
    <name evidence="8" type="ORF">ACFFV7_38925</name>
</gene>
<keyword evidence="4" id="KW-1015">Disulfide bond</keyword>